<dbReference type="NCBIfam" id="NF007233">
    <property type="entry name" value="PRK09653.1"/>
    <property type="match status" value="1"/>
</dbReference>
<dbReference type="EMBL" id="JACZDF010000002">
    <property type="protein sequence ID" value="MBD9698873.1"/>
    <property type="molecule type" value="Genomic_DNA"/>
</dbReference>
<comment type="catalytic activity">
    <reaction evidence="1">
        <text>acetyl-CoA + phosphate = acetyl phosphate + CoA</text>
        <dbReference type="Rhea" id="RHEA:19521"/>
        <dbReference type="ChEBI" id="CHEBI:22191"/>
        <dbReference type="ChEBI" id="CHEBI:43474"/>
        <dbReference type="ChEBI" id="CHEBI:57287"/>
        <dbReference type="ChEBI" id="CHEBI:57288"/>
        <dbReference type="EC" id="2.3.1.8"/>
    </reaction>
</comment>
<evidence type="ECO:0000256" key="9">
    <source>
        <dbReference type="SAM" id="MobiDB-lite"/>
    </source>
</evidence>
<dbReference type="InterPro" id="IPR028979">
    <property type="entry name" value="Ser_kin/Pase_Hpr-like_N_sf"/>
</dbReference>
<feature type="region of interest" description="Disordered" evidence="9">
    <location>
        <begin position="31"/>
        <end position="63"/>
    </location>
</feature>
<name>A0ABR9DP28_9MICO</name>
<feature type="domain" description="DRTGG" evidence="11">
    <location>
        <begin position="273"/>
        <end position="383"/>
    </location>
</feature>
<dbReference type="Proteomes" id="UP000642107">
    <property type="component" value="Unassembled WGS sequence"/>
</dbReference>
<dbReference type="NCBIfam" id="NF004167">
    <property type="entry name" value="PRK05632.1"/>
    <property type="match status" value="1"/>
</dbReference>
<reference evidence="12 13" key="1">
    <citation type="submission" date="2020-09" db="EMBL/GenBank/DDBJ databases">
        <title>Flavimobilis rhizosphaerae sp. nov., isolated from rhizosphere soil of Spartina alterniflora.</title>
        <authorList>
            <person name="Hanqin C."/>
        </authorList>
    </citation>
    <scope>NUCLEOTIDE SEQUENCE [LARGE SCALE GENOMIC DNA]</scope>
    <source>
        <strain evidence="12 13">GY 10621</strain>
    </source>
</reference>
<dbReference type="InterPro" id="IPR004614">
    <property type="entry name" value="P_AcTrfase"/>
</dbReference>
<evidence type="ECO:0000256" key="7">
    <source>
        <dbReference type="ARBA" id="ARBA00031108"/>
    </source>
</evidence>
<evidence type="ECO:0000256" key="8">
    <source>
        <dbReference type="ARBA" id="ARBA00049955"/>
    </source>
</evidence>
<protein>
    <recommendedName>
        <fullName evidence="4">Phosphate acetyltransferase</fullName>
        <ecNumber evidence="3">2.3.1.8</ecNumber>
    </recommendedName>
    <alternativeName>
        <fullName evidence="7">Phosphotransacetylase</fullName>
    </alternativeName>
</protein>
<dbReference type="InterPro" id="IPR042112">
    <property type="entry name" value="P_AcTrfase_dom2"/>
</dbReference>
<keyword evidence="6 12" id="KW-0012">Acyltransferase</keyword>
<evidence type="ECO:0000313" key="12">
    <source>
        <dbReference type="EMBL" id="MBD9698873.1"/>
    </source>
</evidence>
<dbReference type="Gene3D" id="3.40.1390.20">
    <property type="entry name" value="HprK N-terminal domain-like"/>
    <property type="match status" value="1"/>
</dbReference>
<evidence type="ECO:0000256" key="5">
    <source>
        <dbReference type="ARBA" id="ARBA00022679"/>
    </source>
</evidence>
<evidence type="ECO:0000256" key="1">
    <source>
        <dbReference type="ARBA" id="ARBA00000705"/>
    </source>
</evidence>
<evidence type="ECO:0000256" key="4">
    <source>
        <dbReference type="ARBA" id="ARBA00021528"/>
    </source>
</evidence>
<gene>
    <name evidence="12" type="primary">pta</name>
    <name evidence="12" type="ORF">IGS67_05105</name>
</gene>
<dbReference type="Gene3D" id="3.40.50.10750">
    <property type="entry name" value="Isocitrate/Isopropylmalate dehydrogenase-like"/>
    <property type="match status" value="1"/>
</dbReference>
<dbReference type="Gene3D" id="3.40.50.300">
    <property type="entry name" value="P-loop containing nucleotide triphosphate hydrolases"/>
    <property type="match status" value="1"/>
</dbReference>
<dbReference type="InterPro" id="IPR010766">
    <property type="entry name" value="DRTGG"/>
</dbReference>
<dbReference type="SUPFAM" id="SSF53659">
    <property type="entry name" value="Isocitrate/Isopropylmalate dehydrogenase-like"/>
    <property type="match status" value="1"/>
</dbReference>
<dbReference type="SUPFAM" id="SSF52540">
    <property type="entry name" value="P-loop containing nucleoside triphosphate hydrolases"/>
    <property type="match status" value="1"/>
</dbReference>
<evidence type="ECO:0000256" key="3">
    <source>
        <dbReference type="ARBA" id="ARBA00012707"/>
    </source>
</evidence>
<dbReference type="EC" id="2.3.1.8" evidence="3"/>
<feature type="domain" description="Phosphate acetyl/butaryl transferase" evidence="10">
    <location>
        <begin position="430"/>
        <end position="747"/>
    </location>
</feature>
<dbReference type="InterPro" id="IPR050500">
    <property type="entry name" value="Phos_Acetyltrans/Butyryltrans"/>
</dbReference>
<evidence type="ECO:0000256" key="6">
    <source>
        <dbReference type="ARBA" id="ARBA00023315"/>
    </source>
</evidence>
<dbReference type="PANTHER" id="PTHR43356">
    <property type="entry name" value="PHOSPHATE ACETYLTRANSFERASE"/>
    <property type="match status" value="1"/>
</dbReference>
<dbReference type="SUPFAM" id="SSF75138">
    <property type="entry name" value="HprK N-terminal domain-like"/>
    <property type="match status" value="1"/>
</dbReference>
<dbReference type="NCBIfam" id="TIGR00651">
    <property type="entry name" value="pta"/>
    <property type="match status" value="1"/>
</dbReference>
<dbReference type="Pfam" id="PF07085">
    <property type="entry name" value="DRTGG"/>
    <property type="match status" value="1"/>
</dbReference>
<dbReference type="InterPro" id="IPR042113">
    <property type="entry name" value="P_AcTrfase_dom1"/>
</dbReference>
<comment type="caution">
    <text evidence="12">The sequence shown here is derived from an EMBL/GenBank/DDBJ whole genome shotgun (WGS) entry which is preliminary data.</text>
</comment>
<accession>A0ABR9DP28</accession>
<evidence type="ECO:0000259" key="11">
    <source>
        <dbReference type="Pfam" id="PF07085"/>
    </source>
</evidence>
<dbReference type="PANTHER" id="PTHR43356:SF3">
    <property type="entry name" value="PHOSPHATE ACETYLTRANSFERASE"/>
    <property type="match status" value="1"/>
</dbReference>
<dbReference type="Pfam" id="PF13500">
    <property type="entry name" value="AAA_26"/>
    <property type="match status" value="1"/>
</dbReference>
<organism evidence="12 13">
    <name type="scientific">Flavimobilis rhizosphaerae</name>
    <dbReference type="NCBI Taxonomy" id="2775421"/>
    <lineage>
        <taxon>Bacteria</taxon>
        <taxon>Bacillati</taxon>
        <taxon>Actinomycetota</taxon>
        <taxon>Actinomycetes</taxon>
        <taxon>Micrococcales</taxon>
        <taxon>Jonesiaceae</taxon>
        <taxon>Flavimobilis</taxon>
    </lineage>
</organism>
<keyword evidence="5 12" id="KW-0808">Transferase</keyword>
<dbReference type="InterPro" id="IPR002505">
    <property type="entry name" value="PTA_PTB"/>
</dbReference>
<comment type="pathway">
    <text evidence="2">Metabolic intermediate biosynthesis; acetyl-CoA biosynthesis; acetyl-CoA from acetate: step 2/2.</text>
</comment>
<comment type="function">
    <text evidence="8">Involved in acetate metabolism.</text>
</comment>
<evidence type="ECO:0000313" key="13">
    <source>
        <dbReference type="Proteomes" id="UP000642107"/>
    </source>
</evidence>
<dbReference type="Pfam" id="PF01515">
    <property type="entry name" value="PTA_PTB"/>
    <property type="match status" value="1"/>
</dbReference>
<dbReference type="InterPro" id="IPR027417">
    <property type="entry name" value="P-loop_NTPase"/>
</dbReference>
<proteinExistence type="predicted"/>
<dbReference type="GO" id="GO:0008959">
    <property type="term" value="F:phosphate acetyltransferase activity"/>
    <property type="evidence" value="ECO:0007669"/>
    <property type="project" value="UniProtKB-EC"/>
</dbReference>
<evidence type="ECO:0000259" key="10">
    <source>
        <dbReference type="Pfam" id="PF01515"/>
    </source>
</evidence>
<dbReference type="Gene3D" id="3.40.50.10950">
    <property type="match status" value="1"/>
</dbReference>
<evidence type="ECO:0000256" key="2">
    <source>
        <dbReference type="ARBA" id="ARBA00004989"/>
    </source>
</evidence>
<keyword evidence="13" id="KW-1185">Reference proteome</keyword>
<sequence length="758" mass="80339">MKGCVQPHTASRTSWDLCPPFPRQPPCLVESEPAQRRVRTADRRRRSRRSAPGGPEGVARTGGELVTTSARNIYITSAEGATGKSTLALGVVDLLTRRVQRVGVFRPVARSTETRDHVLELLLAHDGVDLSYEECVGVTYDELHADAEAALSTIVSRYHAVEAKCDVVVIVGTDYTDVAGPTELGVNARIAANLGAPVLLVVSGARRTPEAVRQSADVAIAELAAHHAHAISVVANRCAPEQTAAVAAALDGPLPSWAVPEEPFLSAPTMGQLADAVGGRLLLGDPALLGREVLDVQVGAMGVEHLLGRIKEGSVVIAPGDRSDILLGLVMANSAAGFPSLSGIILNGGFTPPETIARLVEGLDQRLPIVATDLGTFRSASAAYETRGMVTKDAELKVAAALALFEQYVAGDALLDHLQLSRTDVVTPLMFEYELLDRARNDRKHIVLPEGNDDRILRAAAQLLQRQVAELTILGTPRDIQARAAELGLDLSEAHLVDPSEGELFERFALEYTELRKHKGMTVDRAREIVRSVSYFGTMMVQLGLADGMVSGAAHTTAHTIKPSFEIIKTVPDVSVVSSVFLMCLEDRVLVYGDCAVNPDPTAEQLADIAISSAATAAQFGVEPRIAMLSYSTGSSGSGADVDKVRRATEIVRERRPDLSVEGPIQYDAAVDASVAQTKLPDSAVAGRATVFIFPDLNTGNNTYKAVQRSAGAVAVGPVLQGLRKPVNDLSRGALVQDIVNTVAITAIQAQGDAPTGA</sequence>